<dbReference type="InterPro" id="IPR017907">
    <property type="entry name" value="Znf_RING_CS"/>
</dbReference>
<evidence type="ECO:0000256" key="1">
    <source>
        <dbReference type="ARBA" id="ARBA00022723"/>
    </source>
</evidence>
<dbReference type="GO" id="GO:0019369">
    <property type="term" value="P:arachidonate metabolic process"/>
    <property type="evidence" value="ECO:0007669"/>
    <property type="project" value="TreeGrafter"/>
</dbReference>
<feature type="domain" description="PNPLA" evidence="8">
    <location>
        <begin position="484"/>
        <end position="694"/>
    </location>
</feature>
<dbReference type="GO" id="GO:0047499">
    <property type="term" value="F:calcium-independent phospholipase A2 activity"/>
    <property type="evidence" value="ECO:0007669"/>
    <property type="project" value="TreeGrafter"/>
</dbReference>
<dbReference type="InterPro" id="IPR016035">
    <property type="entry name" value="Acyl_Trfase/lysoPLipase"/>
</dbReference>
<dbReference type="InterPro" id="IPR001841">
    <property type="entry name" value="Znf_RING"/>
</dbReference>
<proteinExistence type="predicted"/>
<dbReference type="GO" id="GO:0016020">
    <property type="term" value="C:membrane"/>
    <property type="evidence" value="ECO:0007669"/>
    <property type="project" value="TreeGrafter"/>
</dbReference>
<feature type="short sequence motif" description="DGA/G" evidence="6">
    <location>
        <begin position="681"/>
        <end position="683"/>
    </location>
</feature>
<feature type="short sequence motif" description="GXSXG" evidence="6">
    <location>
        <begin position="523"/>
        <end position="527"/>
    </location>
</feature>
<gene>
    <name evidence="9" type="ORF">K458DRAFT_311265</name>
</gene>
<feature type="short sequence motif" description="GXGXXG" evidence="6">
    <location>
        <begin position="488"/>
        <end position="493"/>
    </location>
</feature>
<feature type="active site" description="Nucleophile" evidence="6">
    <location>
        <position position="525"/>
    </location>
</feature>
<dbReference type="GO" id="GO:0008270">
    <property type="term" value="F:zinc ion binding"/>
    <property type="evidence" value="ECO:0007669"/>
    <property type="project" value="UniProtKB-KW"/>
</dbReference>
<dbReference type="OrthoDB" id="194358at2759"/>
<protein>
    <submittedName>
        <fullName evidence="9">FabD/lysophospholipase-like protein</fullName>
    </submittedName>
</protein>
<keyword evidence="6" id="KW-0378">Hydrolase</keyword>
<organism evidence="9 10">
    <name type="scientific">Lentithecium fluviatile CBS 122367</name>
    <dbReference type="NCBI Taxonomy" id="1168545"/>
    <lineage>
        <taxon>Eukaryota</taxon>
        <taxon>Fungi</taxon>
        <taxon>Dikarya</taxon>
        <taxon>Ascomycota</taxon>
        <taxon>Pezizomycotina</taxon>
        <taxon>Dothideomycetes</taxon>
        <taxon>Pleosporomycetidae</taxon>
        <taxon>Pleosporales</taxon>
        <taxon>Massarineae</taxon>
        <taxon>Lentitheciaceae</taxon>
        <taxon>Lentithecium</taxon>
    </lineage>
</organism>
<keyword evidence="2 5" id="KW-0863">Zinc-finger</keyword>
<dbReference type="CDD" id="cd07199">
    <property type="entry name" value="Pat17_PNPLA8_PNPLA9_like"/>
    <property type="match status" value="1"/>
</dbReference>
<evidence type="ECO:0000259" key="7">
    <source>
        <dbReference type="PROSITE" id="PS50089"/>
    </source>
</evidence>
<keyword evidence="1" id="KW-0479">Metal-binding</keyword>
<dbReference type="PROSITE" id="PS50089">
    <property type="entry name" value="ZF_RING_2"/>
    <property type="match status" value="1"/>
</dbReference>
<evidence type="ECO:0000313" key="9">
    <source>
        <dbReference type="EMBL" id="KAF2680658.1"/>
    </source>
</evidence>
<reference evidence="9" key="1">
    <citation type="journal article" date="2020" name="Stud. Mycol.">
        <title>101 Dothideomycetes genomes: a test case for predicting lifestyles and emergence of pathogens.</title>
        <authorList>
            <person name="Haridas S."/>
            <person name="Albert R."/>
            <person name="Binder M."/>
            <person name="Bloem J."/>
            <person name="Labutti K."/>
            <person name="Salamov A."/>
            <person name="Andreopoulos B."/>
            <person name="Baker S."/>
            <person name="Barry K."/>
            <person name="Bills G."/>
            <person name="Bluhm B."/>
            <person name="Cannon C."/>
            <person name="Castanera R."/>
            <person name="Culley D."/>
            <person name="Daum C."/>
            <person name="Ezra D."/>
            <person name="Gonzalez J."/>
            <person name="Henrissat B."/>
            <person name="Kuo A."/>
            <person name="Liang C."/>
            <person name="Lipzen A."/>
            <person name="Lutzoni F."/>
            <person name="Magnuson J."/>
            <person name="Mondo S."/>
            <person name="Nolan M."/>
            <person name="Ohm R."/>
            <person name="Pangilinan J."/>
            <person name="Park H.-J."/>
            <person name="Ramirez L."/>
            <person name="Alfaro M."/>
            <person name="Sun H."/>
            <person name="Tritt A."/>
            <person name="Yoshinaga Y."/>
            <person name="Zwiers L.-H."/>
            <person name="Turgeon B."/>
            <person name="Goodwin S."/>
            <person name="Spatafora J."/>
            <person name="Crous P."/>
            <person name="Grigoriev I."/>
        </authorList>
    </citation>
    <scope>NUCLEOTIDE SEQUENCE</scope>
    <source>
        <strain evidence="9">CBS 122367</strain>
    </source>
</reference>
<keyword evidence="3" id="KW-0862">Zinc</keyword>
<dbReference type="AlphaFoldDB" id="A0A6G1IRD1"/>
<feature type="domain" description="RING-type" evidence="7">
    <location>
        <begin position="416"/>
        <end position="461"/>
    </location>
</feature>
<evidence type="ECO:0000259" key="8">
    <source>
        <dbReference type="PROSITE" id="PS51635"/>
    </source>
</evidence>
<dbReference type="GO" id="GO:0016042">
    <property type="term" value="P:lipid catabolic process"/>
    <property type="evidence" value="ECO:0007669"/>
    <property type="project" value="UniProtKB-UniRule"/>
</dbReference>
<dbReference type="PROSITE" id="PS00518">
    <property type="entry name" value="ZF_RING_1"/>
    <property type="match status" value="1"/>
</dbReference>
<evidence type="ECO:0000256" key="2">
    <source>
        <dbReference type="ARBA" id="ARBA00022771"/>
    </source>
</evidence>
<dbReference type="GO" id="GO:0046486">
    <property type="term" value="P:glycerolipid metabolic process"/>
    <property type="evidence" value="ECO:0007669"/>
    <property type="project" value="UniProtKB-ARBA"/>
</dbReference>
<dbReference type="SUPFAM" id="SSF52151">
    <property type="entry name" value="FabD/lysophospholipase-like"/>
    <property type="match status" value="1"/>
</dbReference>
<dbReference type="InterPro" id="IPR002641">
    <property type="entry name" value="PNPLA_dom"/>
</dbReference>
<sequence length="963" mass="109241">MTVHPWISVKYTAQVPTLWIHNSSFSELCRGEADLCPSVVTFVGSKKKSVVLGHVMGHAKAIEPHGQIRLMTPRLNSSFGPEIYMDCEIGHSDSLAFEPRLTTCVARPIHWLQSDTKVAQNLSEILISSVLAPLSHVLCYFAADLHGIPGIANILAIQAIRNKAHTLPLSALPHVLIVVDTRSTRFKASTVEQKLNEQIVQIMGNLKEYTDLQVASSDLKSVFRSIQVLGLRKDLSSYKHSELLQQRLTTLNGEVHWRRTATRHLFRISHIKALSERVLTRFCDDNSIFNFLRESRPDQFSCRETMSHLEEALNLMPNPSWLWGVIIPMVASAIFLANYPPGSHQFYESHCREVIRKYTADVDIRRRFVVNIKEELKEMFALFEADPREKSAARQHIERLKSMGPHLADMKSLRSCLSCFALMPDKVLECGHAICNVCVRRFGQHSPFERHTFRIPACILCGRLQPKEKSTFRLTPPSAGIRILCIDGGGVRGVIPLIFLHHLNNELGYLRCPLHEFFDYVGGTSAGGLIAIGVFLKRWTPRECLTRFEAVAKITFRTERENRLSLTQRIQRMLKAWVQDHRYNLSPIEKAFGSEFEGDVKMFNPLQSDTKVAVTATTVRDNRPCIFSNYNGQQQSTTHYQHVRPESYSHEITISDAAACTSAAPFFFKSKDVNFLDTYQDGGLRHNNPAFIASWECARLWPERCQMFDLDGRIDHMVSLGTGALSSAKYQVGPHSPRMDRFLPRLASNLKHQLDAEQQWMWFYNCIPLELRHRYHRLNAYYPGSEPALNDVAAIDQLKRQAKDSLVANPHLALAKDYMLASIFYFEIEEVSRLEGGGYHCAGHVFCRLPLDIVGRKALYESLEENRASFVVNKRSKPCVNFMPEGIPPYRCLVELVTKGMEDKIQISFRSVTTQASLISGMPATLSNLVRAQGLDAPFGRVDKVEDERPLPIVPSKRGHHEI</sequence>
<evidence type="ECO:0000256" key="6">
    <source>
        <dbReference type="PROSITE-ProRule" id="PRU01161"/>
    </source>
</evidence>
<feature type="active site" description="Proton acceptor" evidence="6">
    <location>
        <position position="681"/>
    </location>
</feature>
<evidence type="ECO:0000256" key="5">
    <source>
        <dbReference type="PROSITE-ProRule" id="PRU00175"/>
    </source>
</evidence>
<evidence type="ECO:0000313" key="10">
    <source>
        <dbReference type="Proteomes" id="UP000799291"/>
    </source>
</evidence>
<evidence type="ECO:0000256" key="3">
    <source>
        <dbReference type="ARBA" id="ARBA00022833"/>
    </source>
</evidence>
<name>A0A6G1IRD1_9PLEO</name>
<keyword evidence="4 6" id="KW-0443">Lipid metabolism</keyword>
<dbReference type="PANTHER" id="PTHR24185:SF8">
    <property type="entry name" value="PNPLA DOMAIN-CONTAINING PROTEIN"/>
    <property type="match status" value="1"/>
</dbReference>
<keyword evidence="6" id="KW-0442">Lipid degradation</keyword>
<dbReference type="Pfam" id="PF01734">
    <property type="entry name" value="Patatin"/>
    <property type="match status" value="1"/>
</dbReference>
<evidence type="ECO:0000256" key="4">
    <source>
        <dbReference type="ARBA" id="ARBA00023098"/>
    </source>
</evidence>
<keyword evidence="10" id="KW-1185">Reference proteome</keyword>
<accession>A0A6G1IRD1</accession>
<dbReference type="PANTHER" id="PTHR24185">
    <property type="entry name" value="CALCIUM-INDEPENDENT PHOSPHOLIPASE A2-GAMMA"/>
    <property type="match status" value="1"/>
</dbReference>
<dbReference type="PROSITE" id="PS51635">
    <property type="entry name" value="PNPLA"/>
    <property type="match status" value="1"/>
</dbReference>
<dbReference type="Proteomes" id="UP000799291">
    <property type="component" value="Unassembled WGS sequence"/>
</dbReference>
<dbReference type="EMBL" id="MU005595">
    <property type="protein sequence ID" value="KAF2680658.1"/>
    <property type="molecule type" value="Genomic_DNA"/>
</dbReference>
<dbReference type="Gene3D" id="3.40.1090.10">
    <property type="entry name" value="Cytosolic phospholipase A2 catalytic domain"/>
    <property type="match status" value="1"/>
</dbReference>